<dbReference type="Proteomes" id="UP000053199">
    <property type="component" value="Unassembled WGS sequence"/>
</dbReference>
<gene>
    <name evidence="1" type="ORF">AS031_19315</name>
</gene>
<dbReference type="AlphaFoldDB" id="A0A0V8I2D5"/>
<dbReference type="EMBL" id="LNQM01000015">
    <property type="protein sequence ID" value="KSU68949.1"/>
    <property type="molecule type" value="Genomic_DNA"/>
</dbReference>
<accession>A0A0V8I2D5</accession>
<reference evidence="1 2" key="1">
    <citation type="journal article" date="2014" name="Arch. Microbiol.">
        <title>Arthrobacter enclensis sp. nov., isolated from sediment sample.</title>
        <authorList>
            <person name="Dastager S.G."/>
            <person name="Liu Q."/>
            <person name="Tang S.K."/>
            <person name="Krishnamurthi S."/>
            <person name="Lee J.C."/>
            <person name="Li W.J."/>
        </authorList>
    </citation>
    <scope>NUCLEOTIDE SEQUENCE [LARGE SCALE GENOMIC DNA]</scope>
    <source>
        <strain evidence="1 2">NIO-1008</strain>
    </source>
</reference>
<comment type="caution">
    <text evidence="1">The sequence shown here is derived from an EMBL/GenBank/DDBJ whole genome shotgun (WGS) entry which is preliminary data.</text>
</comment>
<organism evidence="1 2">
    <name type="scientific">Pseudarthrobacter enclensis</name>
    <dbReference type="NCBI Taxonomy" id="993070"/>
    <lineage>
        <taxon>Bacteria</taxon>
        <taxon>Bacillati</taxon>
        <taxon>Actinomycetota</taxon>
        <taxon>Actinomycetes</taxon>
        <taxon>Micrococcales</taxon>
        <taxon>Micrococcaceae</taxon>
        <taxon>Pseudarthrobacter</taxon>
    </lineage>
</organism>
<dbReference type="RefSeq" id="WP_058269791.1">
    <property type="nucleotide sequence ID" value="NZ_FMAZ01000014.1"/>
</dbReference>
<protein>
    <recommendedName>
        <fullName evidence="3">DUF3846 domain-containing protein</fullName>
    </recommendedName>
</protein>
<evidence type="ECO:0000313" key="1">
    <source>
        <dbReference type="EMBL" id="KSU68949.1"/>
    </source>
</evidence>
<evidence type="ECO:0000313" key="2">
    <source>
        <dbReference type="Proteomes" id="UP000053199"/>
    </source>
</evidence>
<dbReference type="OrthoDB" id="4943011at2"/>
<sequence length="114" mass="12205">MNTFLNALVVPARLVHPVHITSLMLDEASLLRVASGDVGMLAGADWHAYLDNASGRIFHNLRAEVLIREAGLDVEGTIHGTATFIGRAPSGGQADAPRHLIRLAEQLFDMPLAA</sequence>
<name>A0A0V8I2D5_9MICC</name>
<evidence type="ECO:0008006" key="3">
    <source>
        <dbReference type="Google" id="ProtNLM"/>
    </source>
</evidence>
<keyword evidence="2" id="KW-1185">Reference proteome</keyword>
<proteinExistence type="predicted"/>